<proteinExistence type="predicted"/>
<accession>A0A9N9NWL5</accession>
<dbReference type="OrthoDB" id="2443335at2759"/>
<evidence type="ECO:0000313" key="2">
    <source>
        <dbReference type="Proteomes" id="UP000789396"/>
    </source>
</evidence>
<reference evidence="1" key="1">
    <citation type="submission" date="2021-06" db="EMBL/GenBank/DDBJ databases">
        <authorList>
            <person name="Kallberg Y."/>
            <person name="Tangrot J."/>
            <person name="Rosling A."/>
        </authorList>
    </citation>
    <scope>NUCLEOTIDE SEQUENCE</scope>
    <source>
        <strain evidence="1">IN212</strain>
    </source>
</reference>
<gene>
    <name evidence="1" type="ORF">RFULGI_LOCUS15683</name>
</gene>
<evidence type="ECO:0000313" key="1">
    <source>
        <dbReference type="EMBL" id="CAG8779490.1"/>
    </source>
</evidence>
<dbReference type="Proteomes" id="UP000789396">
    <property type="component" value="Unassembled WGS sequence"/>
</dbReference>
<dbReference type="AlphaFoldDB" id="A0A9N9NWL5"/>
<protein>
    <submittedName>
        <fullName evidence="1">5049_t:CDS:1</fullName>
    </submittedName>
</protein>
<keyword evidence="2" id="KW-1185">Reference proteome</keyword>
<dbReference type="EMBL" id="CAJVPZ010051702">
    <property type="protein sequence ID" value="CAG8779490.1"/>
    <property type="molecule type" value="Genomic_DNA"/>
</dbReference>
<comment type="caution">
    <text evidence="1">The sequence shown here is derived from an EMBL/GenBank/DDBJ whole genome shotgun (WGS) entry which is preliminary data.</text>
</comment>
<feature type="non-terminal residue" evidence="1">
    <location>
        <position position="171"/>
    </location>
</feature>
<organism evidence="1 2">
    <name type="scientific">Racocetra fulgida</name>
    <dbReference type="NCBI Taxonomy" id="60492"/>
    <lineage>
        <taxon>Eukaryota</taxon>
        <taxon>Fungi</taxon>
        <taxon>Fungi incertae sedis</taxon>
        <taxon>Mucoromycota</taxon>
        <taxon>Glomeromycotina</taxon>
        <taxon>Glomeromycetes</taxon>
        <taxon>Diversisporales</taxon>
        <taxon>Gigasporaceae</taxon>
        <taxon>Racocetra</taxon>
    </lineage>
</organism>
<sequence>MEYIEDMDSNTILNDSLLISETESVQTDITPLSNIGGAKCKYCPASWTRGRVQDIRTHLAMKCKVLCDLQNKDNPTLSGSQSVTLKKRKQNSTLYIDAYFNAKEAIDKDKETRANKSLIKWIVCSGISFLAFDSPYFEDFTKMLNPGYNSPKRTTLATSILDAEAANILLK</sequence>
<name>A0A9N9NWL5_9GLOM</name>